<evidence type="ECO:0000259" key="8">
    <source>
        <dbReference type="Pfam" id="PF01494"/>
    </source>
</evidence>
<evidence type="ECO:0000256" key="6">
    <source>
        <dbReference type="SAM" id="MobiDB-lite"/>
    </source>
</evidence>
<keyword evidence="3" id="KW-0274">FAD</keyword>
<dbReference type="OrthoDB" id="47494at2759"/>
<dbReference type="EMBL" id="JAGHQL010000194">
    <property type="protein sequence ID" value="KAH0536584.1"/>
    <property type="molecule type" value="Genomic_DNA"/>
</dbReference>
<feature type="compositionally biased region" description="Basic and acidic residues" evidence="6">
    <location>
        <begin position="15"/>
        <end position="26"/>
    </location>
</feature>
<dbReference type="AlphaFoldDB" id="A0A9P8I382"/>
<dbReference type="Proteomes" id="UP000698800">
    <property type="component" value="Unassembled WGS sequence"/>
</dbReference>
<feature type="transmembrane region" description="Helical" evidence="7">
    <location>
        <begin position="33"/>
        <end position="52"/>
    </location>
</feature>
<gene>
    <name evidence="9" type="ORF">FGG08_006542</name>
</gene>
<evidence type="ECO:0000256" key="5">
    <source>
        <dbReference type="ARBA" id="ARBA00023033"/>
    </source>
</evidence>
<dbReference type="GO" id="GO:0004497">
    <property type="term" value="F:monooxygenase activity"/>
    <property type="evidence" value="ECO:0007669"/>
    <property type="project" value="UniProtKB-KW"/>
</dbReference>
<name>A0A9P8I382_9PEZI</name>
<dbReference type="Pfam" id="PF01494">
    <property type="entry name" value="FAD_binding_3"/>
    <property type="match status" value="1"/>
</dbReference>
<dbReference type="PANTHER" id="PTHR47178">
    <property type="entry name" value="MONOOXYGENASE, FAD-BINDING"/>
    <property type="match status" value="1"/>
</dbReference>
<dbReference type="PRINTS" id="PR00420">
    <property type="entry name" value="RNGMNOXGNASE"/>
</dbReference>
<comment type="caution">
    <text evidence="9">The sequence shown here is derived from an EMBL/GenBank/DDBJ whole genome shotgun (WGS) entry which is preliminary data.</text>
</comment>
<evidence type="ECO:0000256" key="1">
    <source>
        <dbReference type="ARBA" id="ARBA00001974"/>
    </source>
</evidence>
<evidence type="ECO:0000256" key="7">
    <source>
        <dbReference type="SAM" id="Phobius"/>
    </source>
</evidence>
<dbReference type="InterPro" id="IPR002938">
    <property type="entry name" value="FAD-bd"/>
</dbReference>
<keyword evidence="7" id="KW-0472">Membrane</keyword>
<protein>
    <recommendedName>
        <fullName evidence="8">FAD-binding domain-containing protein</fullName>
    </recommendedName>
</protein>
<dbReference type="PANTHER" id="PTHR47178:SF2">
    <property type="entry name" value="FAD-BINDING DOMAIN-CONTAINING PROTEIN"/>
    <property type="match status" value="1"/>
</dbReference>
<dbReference type="GO" id="GO:0071949">
    <property type="term" value="F:FAD binding"/>
    <property type="evidence" value="ECO:0007669"/>
    <property type="project" value="InterPro"/>
</dbReference>
<keyword evidence="5" id="KW-0503">Monooxygenase</keyword>
<feature type="region of interest" description="Disordered" evidence="6">
    <location>
        <begin position="1"/>
        <end position="28"/>
    </location>
</feature>
<evidence type="ECO:0000256" key="3">
    <source>
        <dbReference type="ARBA" id="ARBA00022827"/>
    </source>
</evidence>
<dbReference type="Gene3D" id="3.50.50.60">
    <property type="entry name" value="FAD/NAD(P)-binding domain"/>
    <property type="match status" value="1"/>
</dbReference>
<keyword evidence="4" id="KW-0560">Oxidoreductase</keyword>
<keyword evidence="7" id="KW-0812">Transmembrane</keyword>
<keyword evidence="2" id="KW-0285">Flavoprotein</keyword>
<dbReference type="SUPFAM" id="SSF51905">
    <property type="entry name" value="FAD/NAD(P)-binding domain"/>
    <property type="match status" value="1"/>
</dbReference>
<accession>A0A9P8I382</accession>
<comment type="cofactor">
    <cofactor evidence="1">
        <name>FAD</name>
        <dbReference type="ChEBI" id="CHEBI:57692"/>
    </cofactor>
</comment>
<feature type="domain" description="FAD-binding" evidence="8">
    <location>
        <begin position="35"/>
        <end position="368"/>
    </location>
</feature>
<evidence type="ECO:0000256" key="4">
    <source>
        <dbReference type="ARBA" id="ARBA00023002"/>
    </source>
</evidence>
<evidence type="ECO:0000313" key="9">
    <source>
        <dbReference type="EMBL" id="KAH0536584.1"/>
    </source>
</evidence>
<dbReference type="InterPro" id="IPR036188">
    <property type="entry name" value="FAD/NAD-bd_sf"/>
</dbReference>
<keyword evidence="10" id="KW-1185">Reference proteome</keyword>
<reference evidence="9" key="1">
    <citation type="submission" date="2021-03" db="EMBL/GenBank/DDBJ databases">
        <title>Comparative genomics and phylogenomic investigation of the class Geoglossomycetes provide insights into ecological specialization and systematics.</title>
        <authorList>
            <person name="Melie T."/>
            <person name="Pirro S."/>
            <person name="Miller A.N."/>
            <person name="Quandt A."/>
        </authorList>
    </citation>
    <scope>NUCLEOTIDE SEQUENCE</scope>
    <source>
        <strain evidence="9">GBOQ0MN5Z8</strain>
    </source>
</reference>
<organism evidence="9 10">
    <name type="scientific">Glutinoglossum americanum</name>
    <dbReference type="NCBI Taxonomy" id="1670608"/>
    <lineage>
        <taxon>Eukaryota</taxon>
        <taxon>Fungi</taxon>
        <taxon>Dikarya</taxon>
        <taxon>Ascomycota</taxon>
        <taxon>Pezizomycotina</taxon>
        <taxon>Geoglossomycetes</taxon>
        <taxon>Geoglossales</taxon>
        <taxon>Geoglossaceae</taxon>
        <taxon>Glutinoglossum</taxon>
    </lineage>
</organism>
<sequence>MADEAKPAVVGGDDDGAKRQREEEEKKKKKSPLLHVLIIGAASAGLTIAQGLKKAGIPFSIFERDPDDESRYRDWGMTVHWSAAYLTRCLPQAILDRLPETQSDQQLDFDTITGFPVHNLETGEVLKEIPLTTPRRVSRKRWRKVMMEGLDIQFSKNLVDIEYPPDGSVIAHFEDGTSAKGTTLVGADGSKSATRHLLLGDKAALTTLPYVMVNTVVRYSPEHTKQITDAIHPFCHMGYHPEGTMFWISVMDNPDPADPSQKTFQVVSTWEGALSAEESASSPARLAALRTRISRYHPPFSHFAAWIPDDTPVHPDRIAVWDPLPVDHHAGRVCLAGDAAHNMTFHRGQGLNVALQDAADLVEAMVRVRDADDGGAGLAEAVRGFGELVLERGARECGVSMLTTRLVHRWGEFMRSPIMSGAGVSALGKGDEKK</sequence>
<keyword evidence="7" id="KW-1133">Transmembrane helix</keyword>
<proteinExistence type="predicted"/>
<evidence type="ECO:0000256" key="2">
    <source>
        <dbReference type="ARBA" id="ARBA00022630"/>
    </source>
</evidence>
<evidence type="ECO:0000313" key="10">
    <source>
        <dbReference type="Proteomes" id="UP000698800"/>
    </source>
</evidence>